<gene>
    <name evidence="2" type="ORF">B0H63DRAFT_459471</name>
</gene>
<dbReference type="EMBL" id="JAULSW010000001">
    <property type="protein sequence ID" value="KAK3393903.1"/>
    <property type="molecule type" value="Genomic_DNA"/>
</dbReference>
<dbReference type="SUPFAM" id="SSF54495">
    <property type="entry name" value="UBC-like"/>
    <property type="match status" value="1"/>
</dbReference>
<dbReference type="Gene3D" id="3.10.110.10">
    <property type="entry name" value="Ubiquitin Conjugating Enzyme"/>
    <property type="match status" value="1"/>
</dbReference>
<proteinExistence type="predicted"/>
<evidence type="ECO:0000256" key="1">
    <source>
        <dbReference type="SAM" id="SignalP"/>
    </source>
</evidence>
<keyword evidence="3" id="KW-1185">Reference proteome</keyword>
<evidence type="ECO:0000313" key="2">
    <source>
        <dbReference type="EMBL" id="KAK3393903.1"/>
    </source>
</evidence>
<name>A0AAE0P5P7_9PEZI</name>
<sequence length="56" mass="6362">MCRGRVIVLSSLIYCLRLGNSDCTHNPEIANLFKSNRVEFEKMAVEWTQKYAAIAA</sequence>
<reference evidence="2" key="1">
    <citation type="journal article" date="2023" name="Mol. Phylogenet. Evol.">
        <title>Genome-scale phylogeny and comparative genomics of the fungal order Sordariales.</title>
        <authorList>
            <person name="Hensen N."/>
            <person name="Bonometti L."/>
            <person name="Westerberg I."/>
            <person name="Brannstrom I.O."/>
            <person name="Guillou S."/>
            <person name="Cros-Aarteil S."/>
            <person name="Calhoun S."/>
            <person name="Haridas S."/>
            <person name="Kuo A."/>
            <person name="Mondo S."/>
            <person name="Pangilinan J."/>
            <person name="Riley R."/>
            <person name="LaButti K."/>
            <person name="Andreopoulos B."/>
            <person name="Lipzen A."/>
            <person name="Chen C."/>
            <person name="Yan M."/>
            <person name="Daum C."/>
            <person name="Ng V."/>
            <person name="Clum A."/>
            <person name="Steindorff A."/>
            <person name="Ohm R.A."/>
            <person name="Martin F."/>
            <person name="Silar P."/>
            <person name="Natvig D.O."/>
            <person name="Lalanne C."/>
            <person name="Gautier V."/>
            <person name="Ament-Velasquez S.L."/>
            <person name="Kruys A."/>
            <person name="Hutchinson M.I."/>
            <person name="Powell A.J."/>
            <person name="Barry K."/>
            <person name="Miller A.N."/>
            <person name="Grigoriev I.V."/>
            <person name="Debuchy R."/>
            <person name="Gladieux P."/>
            <person name="Hiltunen Thoren M."/>
            <person name="Johannesson H."/>
        </authorList>
    </citation>
    <scope>NUCLEOTIDE SEQUENCE</scope>
    <source>
        <strain evidence="2">CBS 232.78</strain>
    </source>
</reference>
<feature type="chain" id="PRO_5041905864" description="UBC core domain-containing protein" evidence="1">
    <location>
        <begin position="22"/>
        <end position="56"/>
    </location>
</feature>
<evidence type="ECO:0000313" key="3">
    <source>
        <dbReference type="Proteomes" id="UP001285441"/>
    </source>
</evidence>
<keyword evidence="1" id="KW-0732">Signal</keyword>
<evidence type="ECO:0008006" key="4">
    <source>
        <dbReference type="Google" id="ProtNLM"/>
    </source>
</evidence>
<comment type="caution">
    <text evidence="2">The sequence shown here is derived from an EMBL/GenBank/DDBJ whole genome shotgun (WGS) entry which is preliminary data.</text>
</comment>
<reference evidence="2" key="2">
    <citation type="submission" date="2023-06" db="EMBL/GenBank/DDBJ databases">
        <authorList>
            <consortium name="Lawrence Berkeley National Laboratory"/>
            <person name="Haridas S."/>
            <person name="Hensen N."/>
            <person name="Bonometti L."/>
            <person name="Westerberg I."/>
            <person name="Brannstrom I.O."/>
            <person name="Guillou S."/>
            <person name="Cros-Aarteil S."/>
            <person name="Calhoun S."/>
            <person name="Kuo A."/>
            <person name="Mondo S."/>
            <person name="Pangilinan J."/>
            <person name="Riley R."/>
            <person name="LaButti K."/>
            <person name="Andreopoulos B."/>
            <person name="Lipzen A."/>
            <person name="Chen C."/>
            <person name="Yanf M."/>
            <person name="Daum C."/>
            <person name="Ng V."/>
            <person name="Clum A."/>
            <person name="Steindorff A."/>
            <person name="Ohm R."/>
            <person name="Martin F."/>
            <person name="Silar P."/>
            <person name="Natvig D."/>
            <person name="Lalanne C."/>
            <person name="Gautier V."/>
            <person name="Ament-velasquez S.L."/>
            <person name="Kruys A."/>
            <person name="Hutchinson M.I."/>
            <person name="Powell A.J."/>
            <person name="Barry K."/>
            <person name="Miller A.N."/>
            <person name="Grigoriev I.V."/>
            <person name="Debuchy R."/>
            <person name="Gladieux P."/>
            <person name="Thoren M.H."/>
            <person name="Johannesson H."/>
        </authorList>
    </citation>
    <scope>NUCLEOTIDE SEQUENCE</scope>
    <source>
        <strain evidence="2">CBS 232.78</strain>
    </source>
</reference>
<organism evidence="2 3">
    <name type="scientific">Podospora didyma</name>
    <dbReference type="NCBI Taxonomy" id="330526"/>
    <lineage>
        <taxon>Eukaryota</taxon>
        <taxon>Fungi</taxon>
        <taxon>Dikarya</taxon>
        <taxon>Ascomycota</taxon>
        <taxon>Pezizomycotina</taxon>
        <taxon>Sordariomycetes</taxon>
        <taxon>Sordariomycetidae</taxon>
        <taxon>Sordariales</taxon>
        <taxon>Podosporaceae</taxon>
        <taxon>Podospora</taxon>
    </lineage>
</organism>
<protein>
    <recommendedName>
        <fullName evidence="4">UBC core domain-containing protein</fullName>
    </recommendedName>
</protein>
<dbReference type="AlphaFoldDB" id="A0AAE0P5P7"/>
<dbReference type="Proteomes" id="UP001285441">
    <property type="component" value="Unassembled WGS sequence"/>
</dbReference>
<accession>A0AAE0P5P7</accession>
<feature type="signal peptide" evidence="1">
    <location>
        <begin position="1"/>
        <end position="21"/>
    </location>
</feature>
<dbReference type="InterPro" id="IPR016135">
    <property type="entry name" value="UBQ-conjugating_enzyme/RWD"/>
</dbReference>